<name>A0A2K3K0J6_TRIPR</name>
<sequence>MDDRMGVLKTPMLNVTPTLQELTQQMQQHGQQMQQQSLVLSELIKRIGPKSPPRIEEIQKVNTEIGDDSMTQKLQVKYAEKTIDSRMLTNSSERPSIVKNHTVGVAVVRKIRRIWGC</sequence>
<dbReference type="EMBL" id="ASHM01081340">
    <property type="protein sequence ID" value="PNX59750.1"/>
    <property type="molecule type" value="Genomic_DNA"/>
</dbReference>
<dbReference type="Proteomes" id="UP000236291">
    <property type="component" value="Unassembled WGS sequence"/>
</dbReference>
<reference evidence="1 2" key="2">
    <citation type="journal article" date="2017" name="Front. Plant Sci.">
        <title>Gene Classification and Mining of Molecular Markers Useful in Red Clover (Trifolium pratense) Breeding.</title>
        <authorList>
            <person name="Istvanek J."/>
            <person name="Dluhosova J."/>
            <person name="Dluhos P."/>
            <person name="Patkova L."/>
            <person name="Nedelnik J."/>
            <person name="Repkova J."/>
        </authorList>
    </citation>
    <scope>NUCLEOTIDE SEQUENCE [LARGE SCALE GENOMIC DNA]</scope>
    <source>
        <strain evidence="2">cv. Tatra</strain>
        <tissue evidence="1">Young leaves</tissue>
    </source>
</reference>
<evidence type="ECO:0000313" key="2">
    <source>
        <dbReference type="Proteomes" id="UP000236291"/>
    </source>
</evidence>
<protein>
    <submittedName>
        <fullName evidence="1">Uncharacterized protein</fullName>
    </submittedName>
</protein>
<organism evidence="1 2">
    <name type="scientific">Trifolium pratense</name>
    <name type="common">Red clover</name>
    <dbReference type="NCBI Taxonomy" id="57577"/>
    <lineage>
        <taxon>Eukaryota</taxon>
        <taxon>Viridiplantae</taxon>
        <taxon>Streptophyta</taxon>
        <taxon>Embryophyta</taxon>
        <taxon>Tracheophyta</taxon>
        <taxon>Spermatophyta</taxon>
        <taxon>Magnoliopsida</taxon>
        <taxon>eudicotyledons</taxon>
        <taxon>Gunneridae</taxon>
        <taxon>Pentapetalae</taxon>
        <taxon>rosids</taxon>
        <taxon>fabids</taxon>
        <taxon>Fabales</taxon>
        <taxon>Fabaceae</taxon>
        <taxon>Papilionoideae</taxon>
        <taxon>50 kb inversion clade</taxon>
        <taxon>NPAAA clade</taxon>
        <taxon>Hologalegina</taxon>
        <taxon>IRL clade</taxon>
        <taxon>Trifolieae</taxon>
        <taxon>Trifolium</taxon>
    </lineage>
</organism>
<dbReference type="AlphaFoldDB" id="A0A2K3K0J6"/>
<gene>
    <name evidence="1" type="ORF">L195_g051578</name>
</gene>
<accession>A0A2K3K0J6</accession>
<reference evidence="1 2" key="1">
    <citation type="journal article" date="2014" name="Am. J. Bot.">
        <title>Genome assembly and annotation for red clover (Trifolium pratense; Fabaceae).</title>
        <authorList>
            <person name="Istvanek J."/>
            <person name="Jaros M."/>
            <person name="Krenek A."/>
            <person name="Repkova J."/>
        </authorList>
    </citation>
    <scope>NUCLEOTIDE SEQUENCE [LARGE SCALE GENOMIC DNA]</scope>
    <source>
        <strain evidence="2">cv. Tatra</strain>
        <tissue evidence="1">Young leaves</tissue>
    </source>
</reference>
<evidence type="ECO:0000313" key="1">
    <source>
        <dbReference type="EMBL" id="PNX59750.1"/>
    </source>
</evidence>
<proteinExistence type="predicted"/>
<comment type="caution">
    <text evidence="1">The sequence shown here is derived from an EMBL/GenBank/DDBJ whole genome shotgun (WGS) entry which is preliminary data.</text>
</comment>